<dbReference type="PANTHER" id="PTHR11748:SF111">
    <property type="entry name" value="D-LACTATE DEHYDROGENASE, MITOCHONDRIAL-RELATED"/>
    <property type="match status" value="1"/>
</dbReference>
<dbReference type="InterPro" id="IPR016166">
    <property type="entry name" value="FAD-bd_PCMH"/>
</dbReference>
<dbReference type="GO" id="GO:0008720">
    <property type="term" value="F:D-lactate dehydrogenase (NAD+) activity"/>
    <property type="evidence" value="ECO:0007669"/>
    <property type="project" value="TreeGrafter"/>
</dbReference>
<name>X1LGD8_9ZZZZ</name>
<dbReference type="GO" id="GO:0004458">
    <property type="term" value="F:D-lactate dehydrogenase (cytochrome) activity"/>
    <property type="evidence" value="ECO:0007669"/>
    <property type="project" value="TreeGrafter"/>
</dbReference>
<dbReference type="PROSITE" id="PS51387">
    <property type="entry name" value="FAD_PCMH"/>
    <property type="match status" value="1"/>
</dbReference>
<comment type="similarity">
    <text evidence="1">Belongs to the FAD-binding oxidoreductase/transferase type 4 family.</text>
</comment>
<feature type="domain" description="FAD-binding PCMH-type" evidence="2">
    <location>
        <begin position="40"/>
        <end position="224"/>
    </location>
</feature>
<reference evidence="3" key="1">
    <citation type="journal article" date="2014" name="Front. Microbiol.">
        <title>High frequency of phylogenetically diverse reductive dehalogenase-homologous genes in deep subseafloor sedimentary metagenomes.</title>
        <authorList>
            <person name="Kawai M."/>
            <person name="Futagami T."/>
            <person name="Toyoda A."/>
            <person name="Takaki Y."/>
            <person name="Nishi S."/>
            <person name="Hori S."/>
            <person name="Arai W."/>
            <person name="Tsubouchi T."/>
            <person name="Morono Y."/>
            <person name="Uchiyama I."/>
            <person name="Ito T."/>
            <person name="Fujiyama A."/>
            <person name="Inagaki F."/>
            <person name="Takami H."/>
        </authorList>
    </citation>
    <scope>NUCLEOTIDE SEQUENCE</scope>
    <source>
        <strain evidence="3">Expedition CK06-06</strain>
    </source>
</reference>
<evidence type="ECO:0000256" key="1">
    <source>
        <dbReference type="ARBA" id="ARBA00008000"/>
    </source>
</evidence>
<evidence type="ECO:0000259" key="2">
    <source>
        <dbReference type="PROSITE" id="PS51387"/>
    </source>
</evidence>
<organism evidence="3">
    <name type="scientific">marine sediment metagenome</name>
    <dbReference type="NCBI Taxonomy" id="412755"/>
    <lineage>
        <taxon>unclassified sequences</taxon>
        <taxon>metagenomes</taxon>
        <taxon>ecological metagenomes</taxon>
    </lineage>
</organism>
<dbReference type="PANTHER" id="PTHR11748">
    <property type="entry name" value="D-LACTATE DEHYDROGENASE"/>
    <property type="match status" value="1"/>
</dbReference>
<dbReference type="SUPFAM" id="SSF56176">
    <property type="entry name" value="FAD-binding/transporter-associated domain-like"/>
    <property type="match status" value="1"/>
</dbReference>
<dbReference type="Gene3D" id="3.30.465.10">
    <property type="match status" value="1"/>
</dbReference>
<dbReference type="InterPro" id="IPR036318">
    <property type="entry name" value="FAD-bd_PCMH-like_sf"/>
</dbReference>
<dbReference type="EMBL" id="BARV01007217">
    <property type="protein sequence ID" value="GAI04926.1"/>
    <property type="molecule type" value="Genomic_DNA"/>
</dbReference>
<gene>
    <name evidence="3" type="ORF">S06H3_14736</name>
</gene>
<sequence>MSDVDSLYNELLSTFPEERVSRDEAILNSYAADSASLSGVATLPALVVLPKTTDEVKSLLVAANRFKVPVVPMSRGSNIAGLAVPHKGEVVVDLRLMNKIIEINTDAAYAVVEPGVTHHQLSLAASKKGFINHLPTATGGGSSVANYLMRPSGNLSAKWDPDPVLALEVVTPGGDIIRTGSASFGATAGWRARYGPFPDLTGLFACSYGTLGIVTKMSVKLFDRGEEERLLITKFDSFPPALEYMKLIVRRNLADSVTFWTWVWNMFHELMVSKTTEPPKEMMKEDQRTPPPGIPFGIASARLSGYKDVVDAQEKTKGEFRP</sequence>
<dbReference type="Gene3D" id="3.30.43.10">
    <property type="entry name" value="Uridine Diphospho-n-acetylenolpyruvylglucosamine Reductase, domain 2"/>
    <property type="match status" value="1"/>
</dbReference>
<evidence type="ECO:0000313" key="3">
    <source>
        <dbReference type="EMBL" id="GAI04926.1"/>
    </source>
</evidence>
<accession>X1LGD8</accession>
<protein>
    <recommendedName>
        <fullName evidence="2">FAD-binding PCMH-type domain-containing protein</fullName>
    </recommendedName>
</protein>
<dbReference type="AlphaFoldDB" id="X1LGD8"/>
<dbReference type="InterPro" id="IPR016169">
    <property type="entry name" value="FAD-bd_PCMH_sub2"/>
</dbReference>
<dbReference type="InterPro" id="IPR016167">
    <property type="entry name" value="FAD-bd_PCMH_sub1"/>
</dbReference>
<dbReference type="InterPro" id="IPR006094">
    <property type="entry name" value="Oxid_FAD_bind_N"/>
</dbReference>
<dbReference type="GO" id="GO:0071949">
    <property type="term" value="F:FAD binding"/>
    <property type="evidence" value="ECO:0007669"/>
    <property type="project" value="InterPro"/>
</dbReference>
<feature type="non-terminal residue" evidence="3">
    <location>
        <position position="322"/>
    </location>
</feature>
<comment type="caution">
    <text evidence="3">The sequence shown here is derived from an EMBL/GenBank/DDBJ whole genome shotgun (WGS) entry which is preliminary data.</text>
</comment>
<dbReference type="Pfam" id="PF01565">
    <property type="entry name" value="FAD_binding_4"/>
    <property type="match status" value="1"/>
</dbReference>
<dbReference type="GO" id="GO:1903457">
    <property type="term" value="P:lactate catabolic process"/>
    <property type="evidence" value="ECO:0007669"/>
    <property type="project" value="TreeGrafter"/>
</dbReference>
<proteinExistence type="inferred from homology"/>